<comment type="caution">
    <text evidence="1">The sequence shown here is derived from an EMBL/GenBank/DDBJ whole genome shotgun (WGS) entry which is preliminary data.</text>
</comment>
<sequence length="77" mass="9278">MPTFIFNNRESYFSSWKLKDELKINAPTLKKLVREGKLYAREILNDNGSVHEYIFLKKENPDLIEHFDPIWKSVKRH</sequence>
<dbReference type="AlphaFoldDB" id="A0A2M8LEY4"/>
<evidence type="ECO:0000313" key="1">
    <source>
        <dbReference type="EMBL" id="PJE75946.1"/>
    </source>
</evidence>
<gene>
    <name evidence="1" type="ORF">COV04_02215</name>
</gene>
<proteinExistence type="predicted"/>
<accession>A0A2M8LEY4</accession>
<name>A0A2M8LEY4_9BACT</name>
<protein>
    <submittedName>
        <fullName evidence="1">Uncharacterized protein</fullName>
    </submittedName>
</protein>
<dbReference type="EMBL" id="PFET01000008">
    <property type="protein sequence ID" value="PJE75946.1"/>
    <property type="molecule type" value="Genomic_DNA"/>
</dbReference>
<evidence type="ECO:0000313" key="2">
    <source>
        <dbReference type="Proteomes" id="UP000231152"/>
    </source>
</evidence>
<dbReference type="Proteomes" id="UP000231152">
    <property type="component" value="Unassembled WGS sequence"/>
</dbReference>
<reference evidence="1 2" key="1">
    <citation type="submission" date="2017-09" db="EMBL/GenBank/DDBJ databases">
        <title>Depth-based differentiation of microbial function through sediment-hosted aquifers and enrichment of novel symbionts in the deep terrestrial subsurface.</title>
        <authorList>
            <person name="Probst A.J."/>
            <person name="Ladd B."/>
            <person name="Jarett J.K."/>
            <person name="Geller-Mcgrath D.E."/>
            <person name="Sieber C.M."/>
            <person name="Emerson J.B."/>
            <person name="Anantharaman K."/>
            <person name="Thomas B.C."/>
            <person name="Malmstrom R."/>
            <person name="Stieglmeier M."/>
            <person name="Klingl A."/>
            <person name="Woyke T."/>
            <person name="Ryan C.M."/>
            <person name="Banfield J.F."/>
        </authorList>
    </citation>
    <scope>NUCLEOTIDE SEQUENCE [LARGE SCALE GENOMIC DNA]</scope>
    <source>
        <strain evidence="1">CG10_big_fil_rev_8_21_14_0_10_48_11</strain>
    </source>
</reference>
<organism evidence="1 2">
    <name type="scientific">Candidatus Uhrbacteria bacterium CG10_big_fil_rev_8_21_14_0_10_48_11</name>
    <dbReference type="NCBI Taxonomy" id="1975037"/>
    <lineage>
        <taxon>Bacteria</taxon>
        <taxon>Candidatus Uhriibacteriota</taxon>
    </lineage>
</organism>